<dbReference type="AlphaFoldDB" id="A0A6J8D740"/>
<dbReference type="EMBL" id="CACVKT020006677">
    <property type="protein sequence ID" value="CAC5403152.1"/>
    <property type="molecule type" value="Genomic_DNA"/>
</dbReference>
<protein>
    <submittedName>
        <fullName evidence="2">Uncharacterized protein</fullName>
    </submittedName>
</protein>
<feature type="compositionally biased region" description="Basic and acidic residues" evidence="1">
    <location>
        <begin position="20"/>
        <end position="29"/>
    </location>
</feature>
<accession>A0A6J8D740</accession>
<organism evidence="2 3">
    <name type="scientific">Mytilus coruscus</name>
    <name type="common">Sea mussel</name>
    <dbReference type="NCBI Taxonomy" id="42192"/>
    <lineage>
        <taxon>Eukaryota</taxon>
        <taxon>Metazoa</taxon>
        <taxon>Spiralia</taxon>
        <taxon>Lophotrochozoa</taxon>
        <taxon>Mollusca</taxon>
        <taxon>Bivalvia</taxon>
        <taxon>Autobranchia</taxon>
        <taxon>Pteriomorphia</taxon>
        <taxon>Mytilida</taxon>
        <taxon>Mytiloidea</taxon>
        <taxon>Mytilidae</taxon>
        <taxon>Mytilinae</taxon>
        <taxon>Mytilus</taxon>
    </lineage>
</organism>
<evidence type="ECO:0000256" key="1">
    <source>
        <dbReference type="SAM" id="MobiDB-lite"/>
    </source>
</evidence>
<reference evidence="2 3" key="1">
    <citation type="submission" date="2020-06" db="EMBL/GenBank/DDBJ databases">
        <authorList>
            <person name="Li R."/>
            <person name="Bekaert M."/>
        </authorList>
    </citation>
    <scope>NUCLEOTIDE SEQUENCE [LARGE SCALE GENOMIC DNA]</scope>
    <source>
        <strain evidence="3">wild</strain>
    </source>
</reference>
<keyword evidence="3" id="KW-1185">Reference proteome</keyword>
<feature type="region of interest" description="Disordered" evidence="1">
    <location>
        <begin position="1"/>
        <end position="47"/>
    </location>
</feature>
<name>A0A6J8D740_MYTCO</name>
<sequence length="378" mass="43248">MTYAEVVRLPVPSSDTGNRPFDKDVEHQNSSRTPSKRKRLSSAGARRSNNKRLKCNWEQCTEDKFADIRLLAQHVISHIHPGILCQWEECVYCCPNEQYKLEIHVLQHIYLKIKLGLPLLDEEFSMPSQYPYTVKDHQLYVLQLQTEIENYERLISAFQQKVETIVILQLVNLELNPQLLLMNRSFIIRFTMKKVIAIMNDYDDERNSEITGNAIEEEIPTMNSCDSNFDVTSGLWSFPCISSHKPRKQQDPNLVQNIQHRYILGALNLNNVENGCIKGPHLIPDIPTSVCPCGAGWTSNQQLNGVTTFSRVLTIYTKIAPVQCQVYSRSCVNEESPCKNDWDEGDKECLHVVTRDTAAGDEIGWAFVNQVLSTKITF</sequence>
<dbReference type="Proteomes" id="UP000507470">
    <property type="component" value="Unassembled WGS sequence"/>
</dbReference>
<evidence type="ECO:0000313" key="3">
    <source>
        <dbReference type="Proteomes" id="UP000507470"/>
    </source>
</evidence>
<evidence type="ECO:0000313" key="2">
    <source>
        <dbReference type="EMBL" id="CAC5403152.1"/>
    </source>
</evidence>
<gene>
    <name evidence="2" type="ORF">MCOR_37058</name>
</gene>
<dbReference type="OrthoDB" id="6162585at2759"/>
<proteinExistence type="predicted"/>